<organism evidence="1 2">
    <name type="scientific">Micromonospora cathayae</name>
    <dbReference type="NCBI Taxonomy" id="3028804"/>
    <lineage>
        <taxon>Bacteria</taxon>
        <taxon>Bacillati</taxon>
        <taxon>Actinomycetota</taxon>
        <taxon>Actinomycetes</taxon>
        <taxon>Micromonosporales</taxon>
        <taxon>Micromonosporaceae</taxon>
        <taxon>Micromonospora</taxon>
    </lineage>
</organism>
<gene>
    <name evidence="1" type="ORF">PVK37_21580</name>
</gene>
<dbReference type="RefSeq" id="WP_275029438.1">
    <property type="nucleotide sequence ID" value="NZ_CP118615.1"/>
</dbReference>
<keyword evidence="2" id="KW-1185">Reference proteome</keyword>
<dbReference type="Proteomes" id="UP001219605">
    <property type="component" value="Chromosome"/>
</dbReference>
<evidence type="ECO:0000313" key="1">
    <source>
        <dbReference type="EMBL" id="WDZ83046.1"/>
    </source>
</evidence>
<reference evidence="1 2" key="1">
    <citation type="submission" date="2023-02" db="EMBL/GenBank/DDBJ databases">
        <authorList>
            <person name="Mo P."/>
        </authorList>
    </citation>
    <scope>NUCLEOTIDE SEQUENCE [LARGE SCALE GENOMIC DNA]</scope>
    <source>
        <strain evidence="1 2">HUAS 3</strain>
    </source>
</reference>
<accession>A0ABY7ZJC4</accession>
<sequence>MFWSRKFTPVPFAPRHRPVLRRWRLACSCGLSSWWRCPDRRTPTPPGPLAAPTGTCAERRVLPSPAYRPPRPGRNAGHWTRVPASRAHLPIRPVWRCRIDGAPWPCQPARSRLLRLHADDRLALLMYLGGLMQQAARELPADVDLTDRFLTWARRPHRTPHR</sequence>
<protein>
    <submittedName>
        <fullName evidence="1">Uncharacterized protein</fullName>
    </submittedName>
</protein>
<dbReference type="EMBL" id="CP118615">
    <property type="protein sequence ID" value="WDZ83046.1"/>
    <property type="molecule type" value="Genomic_DNA"/>
</dbReference>
<name>A0ABY7ZJC4_9ACTN</name>
<evidence type="ECO:0000313" key="2">
    <source>
        <dbReference type="Proteomes" id="UP001219605"/>
    </source>
</evidence>
<proteinExistence type="predicted"/>